<keyword evidence="1" id="KW-0812">Transmembrane</keyword>
<comment type="caution">
    <text evidence="2">The sequence shown here is derived from an EMBL/GenBank/DDBJ whole genome shotgun (WGS) entry which is preliminary data.</text>
</comment>
<reference evidence="2" key="1">
    <citation type="journal article" date="2021" name="mSystems">
        <title>Bacteria and Archaea Synergistically Convert Glycine Betaine to Biogenic Methane in the Formosa Cold Seep of the South China Sea.</title>
        <authorList>
            <person name="Li L."/>
            <person name="Zhang W."/>
            <person name="Zhang S."/>
            <person name="Song L."/>
            <person name="Sun Q."/>
            <person name="Zhang H."/>
            <person name="Xiang H."/>
            <person name="Dong X."/>
        </authorList>
    </citation>
    <scope>NUCLEOTIDE SEQUENCE</scope>
    <source>
        <strain evidence="2">ZWT</strain>
    </source>
</reference>
<name>A0A9J6P559_9CLOT</name>
<accession>A0A9J6P559</accession>
<evidence type="ECO:0000256" key="1">
    <source>
        <dbReference type="SAM" id="Phobius"/>
    </source>
</evidence>
<dbReference type="EMBL" id="JAGSOJ010000003">
    <property type="protein sequence ID" value="MCM1990925.1"/>
    <property type="molecule type" value="Genomic_DNA"/>
</dbReference>
<keyword evidence="1" id="KW-0472">Membrane</keyword>
<protein>
    <submittedName>
        <fullName evidence="2">Uncharacterized protein</fullName>
    </submittedName>
</protein>
<dbReference type="RefSeq" id="WP_250860035.1">
    <property type="nucleotide sequence ID" value="NZ_JAGSOJ010000003.1"/>
</dbReference>
<evidence type="ECO:0000313" key="2">
    <source>
        <dbReference type="EMBL" id="MCM1990925.1"/>
    </source>
</evidence>
<proteinExistence type="predicted"/>
<feature type="transmembrane region" description="Helical" evidence="1">
    <location>
        <begin position="23"/>
        <end position="44"/>
    </location>
</feature>
<keyword evidence="3" id="KW-1185">Reference proteome</keyword>
<dbReference type="Proteomes" id="UP001056429">
    <property type="component" value="Unassembled WGS sequence"/>
</dbReference>
<dbReference type="AlphaFoldDB" id="A0A9J6P559"/>
<gene>
    <name evidence="2" type="ORF">KDK92_14430</name>
</gene>
<reference evidence="2" key="2">
    <citation type="submission" date="2021-04" db="EMBL/GenBank/DDBJ databases">
        <authorList>
            <person name="Dong X."/>
        </authorList>
    </citation>
    <scope>NUCLEOTIDE SEQUENCE</scope>
    <source>
        <strain evidence="2">ZWT</strain>
    </source>
</reference>
<evidence type="ECO:0000313" key="3">
    <source>
        <dbReference type="Proteomes" id="UP001056429"/>
    </source>
</evidence>
<keyword evidence="1" id="KW-1133">Transmembrane helix</keyword>
<sequence length="253" mass="30120">MKKNNCKDKNRESYVVWRGIRRILLLINVVVTIIVGSAGIYFTYTQTKIYDKQREYMDMQLQPHFNMAILYENKNEKGIYTDNSLKIHNSGGNFYEFNCDKIVFLMVSYGNEKYMLPIKDFFKVNREYFGESDKLVFEAIGDNNNLIIDSLNNDIAQYAKNQGVSLEIKVVIFVKIGYQDIFGVDHLKYFRGNKGRLIEEEYGEKIFELHDEYIELDGNMKIRDLNSKKLIRFLEYEKKIDMNEFKELFNYEY</sequence>
<organism evidence="2 3">
    <name type="scientific">Oceanirhabdus seepicola</name>
    <dbReference type="NCBI Taxonomy" id="2828781"/>
    <lineage>
        <taxon>Bacteria</taxon>
        <taxon>Bacillati</taxon>
        <taxon>Bacillota</taxon>
        <taxon>Clostridia</taxon>
        <taxon>Eubacteriales</taxon>
        <taxon>Clostridiaceae</taxon>
        <taxon>Oceanirhabdus</taxon>
    </lineage>
</organism>